<evidence type="ECO:0000313" key="3">
    <source>
        <dbReference type="EMBL" id="KAJ4455023.1"/>
    </source>
</evidence>
<feature type="domain" description="Zn(2)-C6 fungal-type" evidence="2">
    <location>
        <begin position="103"/>
        <end position="124"/>
    </location>
</feature>
<dbReference type="Gene3D" id="4.10.240.10">
    <property type="entry name" value="Zn(2)-C6 fungal-type DNA-binding domain"/>
    <property type="match status" value="1"/>
</dbReference>
<evidence type="ECO:0000313" key="4">
    <source>
        <dbReference type="Proteomes" id="UP001141327"/>
    </source>
</evidence>
<feature type="region of interest" description="Disordered" evidence="1">
    <location>
        <begin position="333"/>
        <end position="455"/>
    </location>
</feature>
<protein>
    <recommendedName>
        <fullName evidence="2">Zn(2)-C6 fungal-type domain-containing protein</fullName>
    </recommendedName>
</protein>
<feature type="region of interest" description="Disordered" evidence="1">
    <location>
        <begin position="55"/>
        <end position="92"/>
    </location>
</feature>
<dbReference type="EMBL" id="JAPMOS010000123">
    <property type="protein sequence ID" value="KAJ4455023.1"/>
    <property type="molecule type" value="Genomic_DNA"/>
</dbReference>
<gene>
    <name evidence="3" type="ORF">PAPYR_10093</name>
</gene>
<proteinExistence type="predicted"/>
<feature type="compositionally biased region" description="Low complexity" evidence="1">
    <location>
        <begin position="333"/>
        <end position="350"/>
    </location>
</feature>
<dbReference type="InterPro" id="IPR001138">
    <property type="entry name" value="Zn2Cys6_DnaBD"/>
</dbReference>
<feature type="region of interest" description="Disordered" evidence="1">
    <location>
        <begin position="1171"/>
        <end position="1223"/>
    </location>
</feature>
<feature type="compositionally biased region" description="Polar residues" evidence="1">
    <location>
        <begin position="368"/>
        <end position="383"/>
    </location>
</feature>
<dbReference type="Proteomes" id="UP001141327">
    <property type="component" value="Unassembled WGS sequence"/>
</dbReference>
<feature type="compositionally biased region" description="Low complexity" evidence="1">
    <location>
        <begin position="392"/>
        <end position="415"/>
    </location>
</feature>
<organism evidence="3 4">
    <name type="scientific">Paratrimastix pyriformis</name>
    <dbReference type="NCBI Taxonomy" id="342808"/>
    <lineage>
        <taxon>Eukaryota</taxon>
        <taxon>Metamonada</taxon>
        <taxon>Preaxostyla</taxon>
        <taxon>Paratrimastigidae</taxon>
        <taxon>Paratrimastix</taxon>
    </lineage>
</organism>
<reference evidence="3" key="1">
    <citation type="journal article" date="2022" name="bioRxiv">
        <title>Genomics of Preaxostyla Flagellates Illuminates Evolutionary Transitions and the Path Towards Mitochondrial Loss.</title>
        <authorList>
            <person name="Novak L.V.F."/>
            <person name="Treitli S.C."/>
            <person name="Pyrih J."/>
            <person name="Halakuc P."/>
            <person name="Pipaliya S.V."/>
            <person name="Vacek V."/>
            <person name="Brzon O."/>
            <person name="Soukal P."/>
            <person name="Eme L."/>
            <person name="Dacks J.B."/>
            <person name="Karnkowska A."/>
            <person name="Elias M."/>
            <person name="Hampl V."/>
        </authorList>
    </citation>
    <scope>NUCLEOTIDE SEQUENCE</scope>
    <source>
        <strain evidence="3">RCP-MX</strain>
    </source>
</reference>
<accession>A0ABQ8U6P9</accession>
<dbReference type="InterPro" id="IPR036864">
    <property type="entry name" value="Zn2-C6_fun-type_DNA-bd_sf"/>
</dbReference>
<keyword evidence="4" id="KW-1185">Reference proteome</keyword>
<dbReference type="Pfam" id="PF00172">
    <property type="entry name" value="Zn_clus"/>
    <property type="match status" value="1"/>
</dbReference>
<feature type="region of interest" description="Disordered" evidence="1">
    <location>
        <begin position="890"/>
        <end position="921"/>
    </location>
</feature>
<name>A0ABQ8U6P9_9EUKA</name>
<sequence length="1293" mass="138678">MANQHAAFFLFALHFSKPASFEKAAMFWLRSIVNKPFTSSPFCHSWAQFKKIDPGKAALTPGQQRPVGRNPEKRRTHHFPRPLLPSPGMEDPKKKKRVLVSRACDACRTAKQRCDGEMPCARCVARKPFAQAVVPFNPASASLPESAAPVVLTEAALATASVRMFYLDLYFRFINPYTGLISRSVHSFSEESLFEMERSNLRLAQALRLQLYAAGALSAFAHGNAPLARLCLSEAVSNAGLVFDAIGDVDDSMQMEDIHSGDTHPLSTVEAARGFALLSSCFKDSSWRRALHYLRIASVLLGRVSLMPLSNFVSFFNQPFQFIDQLRRPGPLLLTSGPSAPASSSAAPTPGTIPPPTHTLRIAEAPGSSGNSPPESHQQNSPIVHSPDSPEEISTTTTTSSSSSTQQPPSQQSAPSLPPPPFSPPRGSTGYPPDHADGPTGGPQQPQPNPLCPNSGWLATISSSLAHSPLSSFLRCAHFVPSTSLTPLQILFEYCDLHFSQVAFGQSLERQVFQREQEAKKTGGAGDRTTPCPFTSQLAFHMPGSRPPWEMPTSTPGAFDHPVSFRMGIQVLVWNMITRTFFVHRSAPRKEAVGGSGPSVSFTPFDFPSPEDEAAEAAAAADGGPEALFFSWPRVEFKNTQRGRQDTCSHLPTMSSEDARAVLSELLLMREMIRAEEAAMEAVPSAPPAPTASTNTTPIMLSNVPYDPTTGEQASPSPVSDEITRWFAPFVYYVLCALLEAWTGHPAAALDFANWAVALLRAQERLHGRSSFMFIDGPIYPLVGLGEVYHYLLLTSHRTGSGETDAPVVLPGRQPEGGAGGDLLRALQEDPSFCPAPAADESPDDLHKRAPFPLPVPSLAKAEGMAPAQPEPAGPPRPCKCHLEPFVDPTSPASPCKSTTRVPPPPTTPPSPATANPPRVPSPMRATCCPFTIPEELVERSFKNYGQAVEVLQLYAERGIGFSECCYRAAGRLYRETGLELGLSGDLTMVIEHDADDMTHHAPPVAPLGSTALPHKRPFETPPVTPASRPAPAPFVPPPGPTVRPFVPSVPPFPIAAAAPFPTAAAPFPFPSTRLPVTAPTAPPVEIPPLPTFPGVYPPAVPLYPQPMVRPAYIPPVGTTGPAYIPPVGATGTYVYPTPVAMPVLRTPPPPIPVPVHIPIHLSPTAIQPPARLPVPAPAPTPPVPPAPIPTAVPLPPIPFPRPPQPPQPQPAPAHPPPVPETKVPFSPTTEDLDVRGFLVEQEGDEDGDNLDPFAPMDPSTVDLLMDPALPPLHGNGAQEDFTFGGVFLVFVR</sequence>
<dbReference type="SUPFAM" id="SSF57701">
    <property type="entry name" value="Zn2/Cys6 DNA-binding domain"/>
    <property type="match status" value="1"/>
</dbReference>
<feature type="region of interest" description="Disordered" evidence="1">
    <location>
        <begin position="832"/>
        <end position="876"/>
    </location>
</feature>
<evidence type="ECO:0000259" key="2">
    <source>
        <dbReference type="PROSITE" id="PS50048"/>
    </source>
</evidence>
<evidence type="ECO:0000256" key="1">
    <source>
        <dbReference type="SAM" id="MobiDB-lite"/>
    </source>
</evidence>
<dbReference type="PROSITE" id="PS50048">
    <property type="entry name" value="ZN2_CY6_FUNGAL_2"/>
    <property type="match status" value="1"/>
</dbReference>
<dbReference type="CDD" id="cd00067">
    <property type="entry name" value="GAL4"/>
    <property type="match status" value="1"/>
</dbReference>
<comment type="caution">
    <text evidence="3">The sequence shown here is derived from an EMBL/GenBank/DDBJ whole genome shotgun (WGS) entry which is preliminary data.</text>
</comment>
<feature type="compositionally biased region" description="Pro residues" evidence="1">
    <location>
        <begin position="902"/>
        <end position="912"/>
    </location>
</feature>
<feature type="compositionally biased region" description="Pro residues" evidence="1">
    <location>
        <begin position="1171"/>
        <end position="1220"/>
    </location>
</feature>